<gene>
    <name evidence="3" type="ORF">OPKNFCMD_2706</name>
</gene>
<organism evidence="3 4">
    <name type="scientific">Methylobacterium crusticola</name>
    <dbReference type="NCBI Taxonomy" id="1697972"/>
    <lineage>
        <taxon>Bacteria</taxon>
        <taxon>Pseudomonadati</taxon>
        <taxon>Pseudomonadota</taxon>
        <taxon>Alphaproteobacteria</taxon>
        <taxon>Hyphomicrobiales</taxon>
        <taxon>Methylobacteriaceae</taxon>
        <taxon>Methylobacterium</taxon>
    </lineage>
</organism>
<feature type="signal peptide" evidence="2">
    <location>
        <begin position="1"/>
        <end position="28"/>
    </location>
</feature>
<comment type="caution">
    <text evidence="3">The sequence shown here is derived from an EMBL/GenBank/DDBJ whole genome shotgun (WGS) entry which is preliminary data.</text>
</comment>
<proteinExistence type="predicted"/>
<feature type="compositionally biased region" description="Low complexity" evidence="1">
    <location>
        <begin position="35"/>
        <end position="48"/>
    </location>
</feature>
<accession>A0ABQ4QYM5</accession>
<name>A0ABQ4QYM5_9HYPH</name>
<dbReference type="Proteomes" id="UP001055167">
    <property type="component" value="Unassembled WGS sequence"/>
</dbReference>
<reference evidence="3" key="1">
    <citation type="journal article" date="2021" name="Front. Microbiol.">
        <title>Comprehensive Comparative Genomics and Phenotyping of Methylobacterium Species.</title>
        <authorList>
            <person name="Alessa O."/>
            <person name="Ogura Y."/>
            <person name="Fujitani Y."/>
            <person name="Takami H."/>
            <person name="Hayashi T."/>
            <person name="Sahin N."/>
            <person name="Tani A."/>
        </authorList>
    </citation>
    <scope>NUCLEOTIDE SEQUENCE</scope>
    <source>
        <strain evidence="3">KCTC 52305</strain>
    </source>
</reference>
<keyword evidence="2" id="KW-0732">Signal</keyword>
<keyword evidence="4" id="KW-1185">Reference proteome</keyword>
<feature type="region of interest" description="Disordered" evidence="1">
    <location>
        <begin position="35"/>
        <end position="70"/>
    </location>
</feature>
<feature type="chain" id="PRO_5045830083" evidence="2">
    <location>
        <begin position="29"/>
        <end position="326"/>
    </location>
</feature>
<dbReference type="EMBL" id="BPQH01000007">
    <property type="protein sequence ID" value="GJD49970.1"/>
    <property type="molecule type" value="Genomic_DNA"/>
</dbReference>
<evidence type="ECO:0000313" key="4">
    <source>
        <dbReference type="Proteomes" id="UP001055167"/>
    </source>
</evidence>
<sequence>MPARVLPARVLAAGILASGIPACGPAFAAPALAQGAPTQDAPAQTAPGPAGPNPALPAKPQGVTQGPPPAAVAAPEAALSLRAVLTTEAKPIRGGLTWRIYEDRPEGGRPVVLARSEEAQPTFRLSPGSYLANVTYGFVSTTKRVTLAPGAASDQLTVNAGALRLAGAVGDARIAPGQLAFSVFVPIGNNPEGRLIRDGVKAGEIIRLPEGTYHVVSTWGDSNAIQRADLKVENGRITDATLNHRAATVTLKLVAVPGTEAFAGTAFSVLTPGGDTIREAIGAFPQVTLAEGEYQLIARHDGKVYTQDFKVESGVDRDIEAVAKEP</sequence>
<evidence type="ECO:0000256" key="2">
    <source>
        <dbReference type="SAM" id="SignalP"/>
    </source>
</evidence>
<evidence type="ECO:0000313" key="3">
    <source>
        <dbReference type="EMBL" id="GJD49970.1"/>
    </source>
</evidence>
<reference evidence="3" key="2">
    <citation type="submission" date="2021-08" db="EMBL/GenBank/DDBJ databases">
        <authorList>
            <person name="Tani A."/>
            <person name="Ola A."/>
            <person name="Ogura Y."/>
            <person name="Katsura K."/>
            <person name="Hayashi T."/>
        </authorList>
    </citation>
    <scope>NUCLEOTIDE SEQUENCE</scope>
    <source>
        <strain evidence="3">KCTC 52305</strain>
    </source>
</reference>
<protein>
    <submittedName>
        <fullName evidence="3">Uncharacterized protein</fullName>
    </submittedName>
</protein>
<evidence type="ECO:0000256" key="1">
    <source>
        <dbReference type="SAM" id="MobiDB-lite"/>
    </source>
</evidence>